<accession>A0AA97JTP1</accession>
<dbReference type="AlphaFoldDB" id="A0AA97JTP1"/>
<dbReference type="GeneID" id="129334684"/>
<dbReference type="Pfam" id="PF15017">
    <property type="entry name" value="WRNPLPNID"/>
    <property type="match status" value="1"/>
</dbReference>
<reference evidence="4" key="1">
    <citation type="submission" date="2025-08" db="UniProtKB">
        <authorList>
            <consortium name="RefSeq"/>
        </authorList>
    </citation>
    <scope>IDENTIFICATION</scope>
    <source>
        <tissue evidence="4">Blood</tissue>
    </source>
</reference>
<dbReference type="InterPro" id="IPR033461">
    <property type="entry name" value="WRNPLPNID"/>
</dbReference>
<dbReference type="PANTHER" id="PTHR16003">
    <property type="entry name" value="C9ORF40 ISOFORM 1"/>
    <property type="match status" value="1"/>
</dbReference>
<sequence>MAKRRGEAVAYCAPWETFVSHAPSKRARSEPELREPRCSRTPWSGGGCKKRKRAEEDEETAAKRPAALERGGPEEEQAPAASGGVREGTLTRRQEQPGPLRESDEAAGLGEALAHLCNHKTMAEEHEDDVWHYNSFQYWRSPLPAIDLSDILNLEKENTVKTRHFSRAGLSEMET</sequence>
<feature type="domain" description="Putative WW-binding" evidence="2">
    <location>
        <begin position="132"/>
        <end position="159"/>
    </location>
</feature>
<dbReference type="Proteomes" id="UP001190640">
    <property type="component" value="Chromosome 8"/>
</dbReference>
<evidence type="ECO:0000259" key="2">
    <source>
        <dbReference type="Pfam" id="PF15017"/>
    </source>
</evidence>
<organism evidence="3 4">
    <name type="scientific">Eublepharis macularius</name>
    <name type="common">Leopard gecko</name>
    <name type="synonym">Cyrtodactylus macularius</name>
    <dbReference type="NCBI Taxonomy" id="481883"/>
    <lineage>
        <taxon>Eukaryota</taxon>
        <taxon>Metazoa</taxon>
        <taxon>Chordata</taxon>
        <taxon>Craniata</taxon>
        <taxon>Vertebrata</taxon>
        <taxon>Euteleostomi</taxon>
        <taxon>Lepidosauria</taxon>
        <taxon>Squamata</taxon>
        <taxon>Bifurcata</taxon>
        <taxon>Gekkota</taxon>
        <taxon>Eublepharidae</taxon>
        <taxon>Eublepharinae</taxon>
        <taxon>Eublepharis</taxon>
    </lineage>
</organism>
<feature type="compositionally biased region" description="Basic and acidic residues" evidence="1">
    <location>
        <begin position="27"/>
        <end position="38"/>
    </location>
</feature>
<feature type="region of interest" description="Disordered" evidence="1">
    <location>
        <begin position="17"/>
        <end position="107"/>
    </location>
</feature>
<gene>
    <name evidence="4" type="primary">C8H9orf40</name>
</gene>
<keyword evidence="3" id="KW-1185">Reference proteome</keyword>
<protein>
    <submittedName>
        <fullName evidence="4">Uncharacterized protein C9orf40 homolog</fullName>
    </submittedName>
</protein>
<evidence type="ECO:0000256" key="1">
    <source>
        <dbReference type="SAM" id="MobiDB-lite"/>
    </source>
</evidence>
<dbReference type="KEGG" id="emc:129334684"/>
<dbReference type="InterPro" id="IPR042349">
    <property type="entry name" value="C9orf40-like"/>
</dbReference>
<evidence type="ECO:0000313" key="3">
    <source>
        <dbReference type="Proteomes" id="UP001190640"/>
    </source>
</evidence>
<dbReference type="RefSeq" id="XP_054842909.1">
    <property type="nucleotide sequence ID" value="XM_054986934.1"/>
</dbReference>
<evidence type="ECO:0000313" key="4">
    <source>
        <dbReference type="RefSeq" id="XP_054842909.1"/>
    </source>
</evidence>
<proteinExistence type="predicted"/>
<name>A0AA97JTP1_EUBMA</name>
<dbReference type="PANTHER" id="PTHR16003:SF3">
    <property type="entry name" value="CHROMOSOME 9 C9ORF40 HOMOLOG"/>
    <property type="match status" value="1"/>
</dbReference>
<dbReference type="CTD" id="533577"/>